<dbReference type="RefSeq" id="WP_189633365.1">
    <property type="nucleotide sequence ID" value="NZ_BMYQ01000003.1"/>
</dbReference>
<proteinExistence type="predicted"/>
<evidence type="ECO:0000313" key="1">
    <source>
        <dbReference type="EMBL" id="GGW28474.1"/>
    </source>
</evidence>
<reference evidence="1" key="1">
    <citation type="journal article" date="2014" name="Int. J. Syst. Evol. Microbiol.">
        <title>Complete genome sequence of Corynebacterium casei LMG S-19264T (=DSM 44701T), isolated from a smear-ripened cheese.</title>
        <authorList>
            <consortium name="US DOE Joint Genome Institute (JGI-PGF)"/>
            <person name="Walter F."/>
            <person name="Albersmeier A."/>
            <person name="Kalinowski J."/>
            <person name="Ruckert C."/>
        </authorList>
    </citation>
    <scope>NUCLEOTIDE SEQUENCE</scope>
    <source>
        <strain evidence="1">KCTC 23714</strain>
    </source>
</reference>
<dbReference type="AlphaFoldDB" id="A0A918MI81"/>
<comment type="caution">
    <text evidence="1">The sequence shown here is derived from an EMBL/GenBank/DDBJ whole genome shotgun (WGS) entry which is preliminary data.</text>
</comment>
<sequence>MNSLCFAFADAVNINFEPLAIEDFYDRHAFANGHRWDLVIEMLIRALTLCKLAGRSEIDISYCEKAFAQKTRVPFGFSPFSVDDYEEALSPAEILRLMTQR</sequence>
<protein>
    <submittedName>
        <fullName evidence="1">Uncharacterized protein</fullName>
    </submittedName>
</protein>
<name>A0A918MI81_9RHOB</name>
<reference evidence="1" key="2">
    <citation type="submission" date="2020-09" db="EMBL/GenBank/DDBJ databases">
        <authorList>
            <person name="Sun Q."/>
            <person name="Kim S."/>
        </authorList>
    </citation>
    <scope>NUCLEOTIDE SEQUENCE</scope>
    <source>
        <strain evidence="1">KCTC 23714</strain>
    </source>
</reference>
<keyword evidence="2" id="KW-1185">Reference proteome</keyword>
<organism evidence="1 2">
    <name type="scientific">Gemmobacter lanyuensis</name>
    <dbReference type="NCBI Taxonomy" id="1054497"/>
    <lineage>
        <taxon>Bacteria</taxon>
        <taxon>Pseudomonadati</taxon>
        <taxon>Pseudomonadota</taxon>
        <taxon>Alphaproteobacteria</taxon>
        <taxon>Rhodobacterales</taxon>
        <taxon>Paracoccaceae</taxon>
        <taxon>Gemmobacter</taxon>
    </lineage>
</organism>
<dbReference type="Proteomes" id="UP000628984">
    <property type="component" value="Unassembled WGS sequence"/>
</dbReference>
<evidence type="ECO:0000313" key="2">
    <source>
        <dbReference type="Proteomes" id="UP000628984"/>
    </source>
</evidence>
<gene>
    <name evidence="1" type="ORF">GCM10011452_16500</name>
</gene>
<accession>A0A918MI81</accession>
<dbReference type="EMBL" id="BMYQ01000003">
    <property type="protein sequence ID" value="GGW28474.1"/>
    <property type="molecule type" value="Genomic_DNA"/>
</dbReference>